<evidence type="ECO:0000256" key="3">
    <source>
        <dbReference type="ARBA" id="ARBA00011245"/>
    </source>
</evidence>
<keyword evidence="17" id="KW-1185">Reference proteome</keyword>
<keyword evidence="9" id="KW-0418">Kinase</keyword>
<comment type="caution">
    <text evidence="16">The sequence shown here is derived from an EMBL/GenBank/DDBJ whole genome shotgun (WGS) entry which is preliminary data.</text>
</comment>
<keyword evidence="7" id="KW-0808">Transferase</keyword>
<accession>A0ABW7R726</accession>
<comment type="catalytic activity">
    <reaction evidence="14">
        <text>D-maltose + ATP = alpha-maltose 1-phosphate + ADP + H(+)</text>
        <dbReference type="Rhea" id="RHEA:31915"/>
        <dbReference type="ChEBI" id="CHEBI:15378"/>
        <dbReference type="ChEBI" id="CHEBI:17306"/>
        <dbReference type="ChEBI" id="CHEBI:30616"/>
        <dbReference type="ChEBI" id="CHEBI:63576"/>
        <dbReference type="ChEBI" id="CHEBI:456216"/>
        <dbReference type="EC" id="2.7.1.175"/>
    </reaction>
</comment>
<evidence type="ECO:0000313" key="16">
    <source>
        <dbReference type="EMBL" id="MFH8551386.1"/>
    </source>
</evidence>
<evidence type="ECO:0000313" key="17">
    <source>
        <dbReference type="Proteomes" id="UP001610818"/>
    </source>
</evidence>
<proteinExistence type="inferred from homology"/>
<evidence type="ECO:0000256" key="8">
    <source>
        <dbReference type="ARBA" id="ARBA00022741"/>
    </source>
</evidence>
<dbReference type="InterPro" id="IPR011009">
    <property type="entry name" value="Kinase-like_dom_sf"/>
</dbReference>
<evidence type="ECO:0000256" key="10">
    <source>
        <dbReference type="ARBA" id="ARBA00022840"/>
    </source>
</evidence>
<dbReference type="Proteomes" id="UP001610818">
    <property type="component" value="Unassembled WGS sequence"/>
</dbReference>
<evidence type="ECO:0000256" key="6">
    <source>
        <dbReference type="ARBA" id="ARBA00022600"/>
    </source>
</evidence>
<dbReference type="RefSeq" id="WP_397718288.1">
    <property type="nucleotide sequence ID" value="NZ_JBIRGN010000011.1"/>
</dbReference>
<evidence type="ECO:0000256" key="9">
    <source>
        <dbReference type="ARBA" id="ARBA00022777"/>
    </source>
</evidence>
<evidence type="ECO:0000256" key="1">
    <source>
        <dbReference type="ARBA" id="ARBA00004964"/>
    </source>
</evidence>
<dbReference type="EMBL" id="JBIRGQ010000011">
    <property type="protein sequence ID" value="MFH8551386.1"/>
    <property type="molecule type" value="Genomic_DNA"/>
</dbReference>
<evidence type="ECO:0000256" key="5">
    <source>
        <dbReference type="ARBA" id="ARBA00013882"/>
    </source>
</evidence>
<comment type="subunit">
    <text evidence="3">Monomer.</text>
</comment>
<dbReference type="EC" id="2.7.1.175" evidence="4"/>
<name>A0ABW7R726_9ACTN</name>
<keyword evidence="8" id="KW-0547">Nucleotide-binding</keyword>
<evidence type="ECO:0000259" key="15">
    <source>
        <dbReference type="Pfam" id="PF18085"/>
    </source>
</evidence>
<evidence type="ECO:0000256" key="11">
    <source>
        <dbReference type="ARBA" id="ARBA00023056"/>
    </source>
</evidence>
<reference evidence="16 17" key="1">
    <citation type="submission" date="2024-10" db="EMBL/GenBank/DDBJ databases">
        <title>The Natural Products Discovery Center: Release of the First 8490 Sequenced Strains for Exploring Actinobacteria Biosynthetic Diversity.</title>
        <authorList>
            <person name="Kalkreuter E."/>
            <person name="Kautsar S.A."/>
            <person name="Yang D."/>
            <person name="Bader C.D."/>
            <person name="Teijaro C.N."/>
            <person name="Fluegel L."/>
            <person name="Davis C.M."/>
            <person name="Simpson J.R."/>
            <person name="Lauterbach L."/>
            <person name="Steele A.D."/>
            <person name="Gui C."/>
            <person name="Meng S."/>
            <person name="Li G."/>
            <person name="Viehrig K."/>
            <person name="Ye F."/>
            <person name="Su P."/>
            <person name="Kiefer A.F."/>
            <person name="Nichols A."/>
            <person name="Cepeda A.J."/>
            <person name="Yan W."/>
            <person name="Fan B."/>
            <person name="Jiang Y."/>
            <person name="Adhikari A."/>
            <person name="Zheng C.-J."/>
            <person name="Schuster L."/>
            <person name="Cowan T.M."/>
            <person name="Smanski M.J."/>
            <person name="Chevrette M.G."/>
            <person name="De Carvalho L.P.S."/>
            <person name="Shen B."/>
        </authorList>
    </citation>
    <scope>NUCLEOTIDE SEQUENCE [LARGE SCALE GENOMIC DNA]</scope>
    <source>
        <strain evidence="16 17">NPDC017990</strain>
    </source>
</reference>
<organism evidence="16 17">
    <name type="scientific">Streptomyces longisporoflavus</name>
    <dbReference type="NCBI Taxonomy" id="28044"/>
    <lineage>
        <taxon>Bacteria</taxon>
        <taxon>Bacillati</taxon>
        <taxon>Actinomycetota</taxon>
        <taxon>Actinomycetes</taxon>
        <taxon>Kitasatosporales</taxon>
        <taxon>Streptomycetaceae</taxon>
        <taxon>Streptomyces</taxon>
    </lineage>
</organism>
<evidence type="ECO:0000256" key="7">
    <source>
        <dbReference type="ARBA" id="ARBA00022679"/>
    </source>
</evidence>
<comment type="pathway">
    <text evidence="1">Glycan biosynthesis; glycogen biosynthesis.</text>
</comment>
<keyword evidence="6" id="KW-0321">Glycogen metabolism</keyword>
<dbReference type="Gene3D" id="3.90.1200.10">
    <property type="match status" value="1"/>
</dbReference>
<comment type="similarity">
    <text evidence="2">Belongs to the aminoglycoside phosphotransferase family.</text>
</comment>
<keyword evidence="12" id="KW-0119">Carbohydrate metabolism</keyword>
<keyword evidence="10" id="KW-0067">ATP-binding</keyword>
<sequence length="504" mass="54253">MTETTQRTVPPRHSDELRVEDVDRVTDELCRLLPAWLPAQRWYADKGHGPPVVRPVLVEVVAPGTPALLQAVVRTDEGQSYQLLVGAVTGPAGTGPGPGVPAHAVIGTIPAPDADGRWLTLYEAGGDPDLLSRLLDRFVSAEPCGALEYHHIPGATIPAGLRARPLTAEQSNTSVAFGDRMMLKVLRRIVPGANPELEMLAALERAGDVPSAAPLAWAQIAGRPGAEPTTLCILQEFVPSRGDGWSIATTQAEDCIRGTCESVAPLGGFSDEAFGLGQATAQVHIALAQQLETRPLSFAEVAELTDTLIERLEDANAQVPDITPYARGLRTAYQDLREVARRGNPLPIQRVHGDLHLGQVLRAEDGWILIDFEGEPGHPLAERRHLQPAVRDVAAMLRSFDYAAHHALGEILGGPPRARASRDLRATRLARRAAAWAVHSRRAFCAGYTAAGGQDPRTSPVLLRAFEADKAVYEVLYEARNRPEWLPIPLAAVRRLAQAGQAAG</sequence>
<dbReference type="Pfam" id="PF18085">
    <property type="entry name" value="Mak_N_cap"/>
    <property type="match status" value="1"/>
</dbReference>
<evidence type="ECO:0000256" key="14">
    <source>
        <dbReference type="ARBA" id="ARBA00049067"/>
    </source>
</evidence>
<evidence type="ECO:0000256" key="12">
    <source>
        <dbReference type="ARBA" id="ARBA00023277"/>
    </source>
</evidence>
<evidence type="ECO:0000256" key="2">
    <source>
        <dbReference type="ARBA" id="ARBA00006219"/>
    </source>
</evidence>
<keyword evidence="11" id="KW-0320">Glycogen biosynthesis</keyword>
<protein>
    <recommendedName>
        <fullName evidence="5">Maltokinase</fullName>
        <ecNumber evidence="4">2.7.1.175</ecNumber>
    </recommendedName>
    <alternativeName>
        <fullName evidence="13">Maltose-1-phosphate synthase</fullName>
    </alternativeName>
</protein>
<dbReference type="InterPro" id="IPR040999">
    <property type="entry name" value="Mak_N_cap"/>
</dbReference>
<gene>
    <name evidence="16" type="ORF">ACH4F9_41020</name>
</gene>
<dbReference type="SUPFAM" id="SSF56112">
    <property type="entry name" value="Protein kinase-like (PK-like)"/>
    <property type="match status" value="1"/>
</dbReference>
<feature type="domain" description="Maltokinase N-terminal cap" evidence="15">
    <location>
        <begin position="36"/>
        <end position="125"/>
    </location>
</feature>
<evidence type="ECO:0000256" key="13">
    <source>
        <dbReference type="ARBA" id="ARBA00031251"/>
    </source>
</evidence>
<evidence type="ECO:0000256" key="4">
    <source>
        <dbReference type="ARBA" id="ARBA00011962"/>
    </source>
</evidence>